<dbReference type="OrthoDB" id="5507166at2"/>
<evidence type="ECO:0000313" key="3">
    <source>
        <dbReference type="Proteomes" id="UP000067626"/>
    </source>
</evidence>
<gene>
    <name evidence="2" type="ORF">CMC5_009870</name>
</gene>
<keyword evidence="3" id="KW-1185">Reference proteome</keyword>
<organism evidence="2 3">
    <name type="scientific">Chondromyces crocatus</name>
    <dbReference type="NCBI Taxonomy" id="52"/>
    <lineage>
        <taxon>Bacteria</taxon>
        <taxon>Pseudomonadati</taxon>
        <taxon>Myxococcota</taxon>
        <taxon>Polyangia</taxon>
        <taxon>Polyangiales</taxon>
        <taxon>Polyangiaceae</taxon>
        <taxon>Chondromyces</taxon>
    </lineage>
</organism>
<accession>A0A0K1E7K6</accession>
<feature type="signal peptide" evidence="1">
    <location>
        <begin position="1"/>
        <end position="28"/>
    </location>
</feature>
<dbReference type="KEGG" id="ccro:CMC5_009870"/>
<proteinExistence type="predicted"/>
<name>A0A0K1E7K6_CHOCO</name>
<evidence type="ECO:0008006" key="4">
    <source>
        <dbReference type="Google" id="ProtNLM"/>
    </source>
</evidence>
<dbReference type="Proteomes" id="UP000067626">
    <property type="component" value="Chromosome"/>
</dbReference>
<evidence type="ECO:0000256" key="1">
    <source>
        <dbReference type="SAM" id="SignalP"/>
    </source>
</evidence>
<reference evidence="2 3" key="1">
    <citation type="submission" date="2015-07" db="EMBL/GenBank/DDBJ databases">
        <title>Genome analysis of myxobacterium Chondromyces crocatus Cm c5 reveals a high potential for natural compound synthesis and the genetic basis for the loss of fruiting body formation.</title>
        <authorList>
            <person name="Zaburannyi N."/>
            <person name="Bunk B."/>
            <person name="Maier J."/>
            <person name="Overmann J."/>
            <person name="Mueller R."/>
        </authorList>
    </citation>
    <scope>NUCLEOTIDE SEQUENCE [LARGE SCALE GENOMIC DNA]</scope>
    <source>
        <strain evidence="2 3">Cm c5</strain>
    </source>
</reference>
<evidence type="ECO:0000313" key="2">
    <source>
        <dbReference type="EMBL" id="AKT36866.1"/>
    </source>
</evidence>
<protein>
    <recommendedName>
        <fullName evidence="4">Secreted protein</fullName>
    </recommendedName>
</protein>
<dbReference type="PROSITE" id="PS51257">
    <property type="entry name" value="PROKAR_LIPOPROTEIN"/>
    <property type="match status" value="1"/>
</dbReference>
<dbReference type="RefSeq" id="WP_050429315.1">
    <property type="nucleotide sequence ID" value="NZ_CP012159.1"/>
</dbReference>
<keyword evidence="1" id="KW-0732">Signal</keyword>
<dbReference type="AlphaFoldDB" id="A0A0K1E7K6"/>
<feature type="chain" id="PRO_5005458986" description="Secreted protein" evidence="1">
    <location>
        <begin position="29"/>
        <end position="208"/>
    </location>
</feature>
<dbReference type="EMBL" id="CP012159">
    <property type="protein sequence ID" value="AKT36866.1"/>
    <property type="molecule type" value="Genomic_DNA"/>
</dbReference>
<sequence>MLSQRSWLLPAVASVSLTAACSGSGHTAADSFWSFSTTEEGTPQKGRRTEELNQSALVADPLTTSSNKEAPSALIGVRHDLMLAPSPNRKERCSCLAVEVGDLQDRRFQWVAGAPEVDERALAFALSARGVTCPGGNADEEKRRPSISAVDQEGNDLIVEVEELPEGRPLAAGAVIPRPAAGGAIYVKGRSGALPYARTTGAGRCKVY</sequence>